<gene>
    <name evidence="2" type="ORF">GCM10009681_53450</name>
</gene>
<organism evidence="2 3">
    <name type="scientific">Luedemannella helvata</name>
    <dbReference type="NCBI Taxonomy" id="349315"/>
    <lineage>
        <taxon>Bacteria</taxon>
        <taxon>Bacillati</taxon>
        <taxon>Actinomycetota</taxon>
        <taxon>Actinomycetes</taxon>
        <taxon>Micromonosporales</taxon>
        <taxon>Micromonosporaceae</taxon>
        <taxon>Luedemannella</taxon>
    </lineage>
</organism>
<keyword evidence="1" id="KW-1133">Transmembrane helix</keyword>
<evidence type="ECO:0000256" key="1">
    <source>
        <dbReference type="SAM" id="Phobius"/>
    </source>
</evidence>
<dbReference type="RefSeq" id="WP_344087927.1">
    <property type="nucleotide sequence ID" value="NZ_BAAALS010000042.1"/>
</dbReference>
<proteinExistence type="predicted"/>
<evidence type="ECO:0000313" key="2">
    <source>
        <dbReference type="EMBL" id="GAA1775175.1"/>
    </source>
</evidence>
<feature type="transmembrane region" description="Helical" evidence="1">
    <location>
        <begin position="37"/>
        <end position="56"/>
    </location>
</feature>
<keyword evidence="1" id="KW-0472">Membrane</keyword>
<feature type="transmembrane region" description="Helical" evidence="1">
    <location>
        <begin position="185"/>
        <end position="207"/>
    </location>
</feature>
<keyword evidence="1" id="KW-0812">Transmembrane</keyword>
<dbReference type="EMBL" id="BAAALS010000042">
    <property type="protein sequence ID" value="GAA1775175.1"/>
    <property type="molecule type" value="Genomic_DNA"/>
</dbReference>
<reference evidence="3" key="1">
    <citation type="journal article" date="2019" name="Int. J. Syst. Evol. Microbiol.">
        <title>The Global Catalogue of Microorganisms (GCM) 10K type strain sequencing project: providing services to taxonomists for standard genome sequencing and annotation.</title>
        <authorList>
            <consortium name="The Broad Institute Genomics Platform"/>
            <consortium name="The Broad Institute Genome Sequencing Center for Infectious Disease"/>
            <person name="Wu L."/>
            <person name="Ma J."/>
        </authorList>
    </citation>
    <scope>NUCLEOTIDE SEQUENCE [LARGE SCALE GENOMIC DNA]</scope>
    <source>
        <strain evidence="3">JCM 13249</strain>
    </source>
</reference>
<dbReference type="Proteomes" id="UP001500655">
    <property type="component" value="Unassembled WGS sequence"/>
</dbReference>
<sequence length="541" mass="55594">MNATITSVAPATGDLVTPHGSAGGSTMALARVEAGRLLRHPLTVIALFLLTVYWAYPLVTGADSVHFAVLQNADRATQFPCAFLLGGAAMIVSNLAVLRSRRFGTDAVLDVATLTRSHRTAAHLLALVPLAVLATALVVAQIVAVAAQPAAVGRINPAELAVGPLCVILLGCLGVLLGRLVPLPVVAPLALVAFAVVTLIPAIPGIASGSGPQWQWLFPVAYEDHNDNPLPADLLSRPVASHNFYLLALILLAAAVSLLAGRGSAQAGTAAVRRVTAIVAAVVLLGVSTAVQIARPSAAVLDARTRAAQSPAAGQVCRNTQPWTYCAYPDFTGRIPHWDRLVRAVVGQVAPVTSVRPLTVRQHVRADQGPKPITEVMPAAPVAGWLSDAAAAGYPPEDVTVGTAWSAEAEFAFAASVARAVIIGGPPPSRIDPACGARGVVILWLAVQASPRSARGLAQLESSSSAGVAFFTGGYGSGLVFDVRQLEAVRNLARIPAADVGARMRQSLAALTAPGATTEDAAQLLGAGQLTAPSIDSVDRC</sequence>
<evidence type="ECO:0008006" key="4">
    <source>
        <dbReference type="Google" id="ProtNLM"/>
    </source>
</evidence>
<name>A0ABP4XDC7_9ACTN</name>
<protein>
    <recommendedName>
        <fullName evidence="4">ABC transporter permease</fullName>
    </recommendedName>
</protein>
<feature type="transmembrane region" description="Helical" evidence="1">
    <location>
        <begin position="275"/>
        <end position="294"/>
    </location>
</feature>
<accession>A0ABP4XDC7</accession>
<feature type="transmembrane region" description="Helical" evidence="1">
    <location>
        <begin position="124"/>
        <end position="148"/>
    </location>
</feature>
<evidence type="ECO:0000313" key="3">
    <source>
        <dbReference type="Proteomes" id="UP001500655"/>
    </source>
</evidence>
<feature type="transmembrane region" description="Helical" evidence="1">
    <location>
        <begin position="160"/>
        <end position="178"/>
    </location>
</feature>
<feature type="transmembrane region" description="Helical" evidence="1">
    <location>
        <begin position="244"/>
        <end position="263"/>
    </location>
</feature>
<comment type="caution">
    <text evidence="2">The sequence shown here is derived from an EMBL/GenBank/DDBJ whole genome shotgun (WGS) entry which is preliminary data.</text>
</comment>
<keyword evidence="3" id="KW-1185">Reference proteome</keyword>
<feature type="transmembrane region" description="Helical" evidence="1">
    <location>
        <begin position="76"/>
        <end position="97"/>
    </location>
</feature>